<dbReference type="InParanoid" id="A0A165C0N4"/>
<protein>
    <recommendedName>
        <fullName evidence="2">DUF6534 domain-containing protein</fullName>
    </recommendedName>
</protein>
<keyword evidence="4" id="KW-1185">Reference proteome</keyword>
<dbReference type="GeneID" id="63824332"/>
<dbReference type="PANTHER" id="PTHR40465:SF1">
    <property type="entry name" value="DUF6534 DOMAIN-CONTAINING PROTEIN"/>
    <property type="match status" value="1"/>
</dbReference>
<dbReference type="STRING" id="1314785.A0A165C0N4"/>
<feature type="transmembrane region" description="Helical" evidence="1">
    <location>
        <begin position="166"/>
        <end position="186"/>
    </location>
</feature>
<gene>
    <name evidence="3" type="ORF">LAESUDRAFT_717163</name>
</gene>
<name>A0A165C0N4_9APHY</name>
<reference evidence="3 4" key="1">
    <citation type="journal article" date="2016" name="Mol. Biol. Evol.">
        <title>Comparative Genomics of Early-Diverging Mushroom-Forming Fungi Provides Insights into the Origins of Lignocellulose Decay Capabilities.</title>
        <authorList>
            <person name="Nagy L.G."/>
            <person name="Riley R."/>
            <person name="Tritt A."/>
            <person name="Adam C."/>
            <person name="Daum C."/>
            <person name="Floudas D."/>
            <person name="Sun H."/>
            <person name="Yadav J.S."/>
            <person name="Pangilinan J."/>
            <person name="Larsson K.H."/>
            <person name="Matsuura K."/>
            <person name="Barry K."/>
            <person name="Labutti K."/>
            <person name="Kuo R."/>
            <person name="Ohm R.A."/>
            <person name="Bhattacharya S.S."/>
            <person name="Shirouzu T."/>
            <person name="Yoshinaga Y."/>
            <person name="Martin F.M."/>
            <person name="Grigoriev I.V."/>
            <person name="Hibbett D.S."/>
        </authorList>
    </citation>
    <scope>NUCLEOTIDE SEQUENCE [LARGE SCALE GENOMIC DNA]</scope>
    <source>
        <strain evidence="3 4">93-53</strain>
    </source>
</reference>
<evidence type="ECO:0000256" key="1">
    <source>
        <dbReference type="SAM" id="Phobius"/>
    </source>
</evidence>
<evidence type="ECO:0000313" key="4">
    <source>
        <dbReference type="Proteomes" id="UP000076871"/>
    </source>
</evidence>
<feature type="domain" description="DUF6534" evidence="2">
    <location>
        <begin position="141"/>
        <end position="219"/>
    </location>
</feature>
<evidence type="ECO:0000259" key="2">
    <source>
        <dbReference type="Pfam" id="PF20152"/>
    </source>
</evidence>
<accession>A0A165C0N4</accession>
<sequence length="276" mass="30986">MSTIIEKFVGPFLITICVTMILSLGELQQSIFRFYGMSTIQAYVYWWNYPDNSLKIKMAVAAICYLIVDFGDLAKVERIFWSGTLAVLITVVIAAIVQGFFIHRLWILRAKNRFLTSIALLMQCNAYQITLTSGVSLATTEDITITVSLIYYLQKSRDGTCRTLQTYTVNAGGLTMLTSIVIRMTFVFYKHSLIFLGIVSIQEKLYANSFLAILNARQHLKNPRGTAADDSYQTVMKATRNNVAEAGVVDLNSTYMPTNSNIHVENGDVHKVQMLA</sequence>
<organism evidence="3 4">
    <name type="scientific">Laetiporus sulphureus 93-53</name>
    <dbReference type="NCBI Taxonomy" id="1314785"/>
    <lineage>
        <taxon>Eukaryota</taxon>
        <taxon>Fungi</taxon>
        <taxon>Dikarya</taxon>
        <taxon>Basidiomycota</taxon>
        <taxon>Agaricomycotina</taxon>
        <taxon>Agaricomycetes</taxon>
        <taxon>Polyporales</taxon>
        <taxon>Laetiporus</taxon>
    </lineage>
</organism>
<keyword evidence="1" id="KW-0472">Membrane</keyword>
<dbReference type="Pfam" id="PF20152">
    <property type="entry name" value="DUF6534"/>
    <property type="match status" value="1"/>
</dbReference>
<keyword evidence="1" id="KW-1133">Transmembrane helix</keyword>
<dbReference type="PANTHER" id="PTHR40465">
    <property type="entry name" value="CHROMOSOME 1, WHOLE GENOME SHOTGUN SEQUENCE"/>
    <property type="match status" value="1"/>
</dbReference>
<feature type="transmembrane region" description="Helical" evidence="1">
    <location>
        <begin position="7"/>
        <end position="25"/>
    </location>
</feature>
<dbReference type="AlphaFoldDB" id="A0A165C0N4"/>
<feature type="transmembrane region" description="Helical" evidence="1">
    <location>
        <begin position="79"/>
        <end position="102"/>
    </location>
</feature>
<keyword evidence="1" id="KW-0812">Transmembrane</keyword>
<dbReference type="RefSeq" id="XP_040759727.1">
    <property type="nucleotide sequence ID" value="XM_040907303.1"/>
</dbReference>
<dbReference type="OrthoDB" id="3270417at2759"/>
<dbReference type="EMBL" id="KV427657">
    <property type="protein sequence ID" value="KZT01987.1"/>
    <property type="molecule type" value="Genomic_DNA"/>
</dbReference>
<dbReference type="InterPro" id="IPR045339">
    <property type="entry name" value="DUF6534"/>
</dbReference>
<evidence type="ECO:0000313" key="3">
    <source>
        <dbReference type="EMBL" id="KZT01987.1"/>
    </source>
</evidence>
<proteinExistence type="predicted"/>
<dbReference type="Proteomes" id="UP000076871">
    <property type="component" value="Unassembled WGS sequence"/>
</dbReference>